<evidence type="ECO:0000313" key="1">
    <source>
        <dbReference type="EMBL" id="CAL5227293.1"/>
    </source>
</evidence>
<gene>
    <name evidence="1" type="primary">g10228</name>
    <name evidence="1" type="ORF">VP750_LOCUS9199</name>
</gene>
<protein>
    <submittedName>
        <fullName evidence="1">G10228 protein</fullName>
    </submittedName>
</protein>
<reference evidence="1 2" key="1">
    <citation type="submission" date="2024-06" db="EMBL/GenBank/DDBJ databases">
        <authorList>
            <person name="Kraege A."/>
            <person name="Thomma B."/>
        </authorList>
    </citation>
    <scope>NUCLEOTIDE SEQUENCE [LARGE SCALE GENOMIC DNA]</scope>
</reference>
<proteinExistence type="predicted"/>
<evidence type="ECO:0000313" key="2">
    <source>
        <dbReference type="Proteomes" id="UP001497392"/>
    </source>
</evidence>
<dbReference type="Proteomes" id="UP001497392">
    <property type="component" value="Unassembled WGS sequence"/>
</dbReference>
<organism evidence="1 2">
    <name type="scientific">Coccomyxa viridis</name>
    <dbReference type="NCBI Taxonomy" id="1274662"/>
    <lineage>
        <taxon>Eukaryota</taxon>
        <taxon>Viridiplantae</taxon>
        <taxon>Chlorophyta</taxon>
        <taxon>core chlorophytes</taxon>
        <taxon>Trebouxiophyceae</taxon>
        <taxon>Trebouxiophyceae incertae sedis</taxon>
        <taxon>Coccomyxaceae</taxon>
        <taxon>Coccomyxa</taxon>
    </lineage>
</organism>
<keyword evidence="2" id="KW-1185">Reference proteome</keyword>
<comment type="caution">
    <text evidence="1">The sequence shown here is derived from an EMBL/GenBank/DDBJ whole genome shotgun (WGS) entry which is preliminary data.</text>
</comment>
<sequence>MPPLACTLKQLKARLAACRICAQIETGAMHVALTALESVGAVTRVGHGSDTLYALNRQRFISQSAPCPEGGLPLAEGPAEGSLAAAHTSEPPLSAAWHLMKSMVTVKVPLLEPL</sequence>
<accession>A0ABP1GBW5</accession>
<dbReference type="EMBL" id="CAXHTA020000017">
    <property type="protein sequence ID" value="CAL5227293.1"/>
    <property type="molecule type" value="Genomic_DNA"/>
</dbReference>
<name>A0ABP1GBW5_9CHLO</name>